<dbReference type="InterPro" id="IPR036271">
    <property type="entry name" value="Tet_transcr_reg_TetR-rel_C_sf"/>
</dbReference>
<dbReference type="Pfam" id="PF00440">
    <property type="entry name" value="TetR_N"/>
    <property type="match status" value="1"/>
</dbReference>
<accession>A0A5A7SIB9</accession>
<dbReference type="SUPFAM" id="SSF46689">
    <property type="entry name" value="Homeodomain-like"/>
    <property type="match status" value="1"/>
</dbReference>
<evidence type="ECO:0000313" key="5">
    <source>
        <dbReference type="Proteomes" id="UP000322244"/>
    </source>
</evidence>
<dbReference type="Gene3D" id="1.10.357.10">
    <property type="entry name" value="Tetracycline Repressor, domain 2"/>
    <property type="match status" value="1"/>
</dbReference>
<evidence type="ECO:0000313" key="4">
    <source>
        <dbReference type="EMBL" id="KAA0024932.1"/>
    </source>
</evidence>
<sequence>MLAAGQAKAITSTDIATAIPTAAASTRFQPCGFIFASNSERTFFICSESATRQSELSRTVVRFYPPCMPKVSAEHRAARRTQIIDAARRRFADNGFHMTSMDDVISESGLSAGALYRYFPSKESLILATIDESLEAVTALGRRVMDESVDASPGQTVVAVLDRVVSSMLLGDVANTRIALYAWTEAQRSPAVREVLIVRYLAIRQGLRSVAVRWLDSRGEPYESDRADAIAKTLLSVLMGFLAQRAILGDVTQYDVGQGLDAIAHR</sequence>
<dbReference type="PROSITE" id="PS01081">
    <property type="entry name" value="HTH_TETR_1"/>
    <property type="match status" value="1"/>
</dbReference>
<protein>
    <submittedName>
        <fullName evidence="4">TetR/AcrR family transcriptional regulator</fullName>
    </submittedName>
</protein>
<dbReference type="PROSITE" id="PS50977">
    <property type="entry name" value="HTH_TETR_2"/>
    <property type="match status" value="1"/>
</dbReference>
<proteinExistence type="predicted"/>
<organism evidence="4 5">
    <name type="scientific">Antrihabitans cavernicola</name>
    <dbReference type="NCBI Taxonomy" id="2495913"/>
    <lineage>
        <taxon>Bacteria</taxon>
        <taxon>Bacillati</taxon>
        <taxon>Actinomycetota</taxon>
        <taxon>Actinomycetes</taxon>
        <taxon>Mycobacteriales</taxon>
        <taxon>Nocardiaceae</taxon>
        <taxon>Antrihabitans</taxon>
    </lineage>
</organism>
<evidence type="ECO:0000256" key="2">
    <source>
        <dbReference type="PROSITE-ProRule" id="PRU00335"/>
    </source>
</evidence>
<dbReference type="PANTHER" id="PTHR30055:SF229">
    <property type="entry name" value="HTH-TYPE TRANSCRIPTIONAL REPRESSOR RV1474C"/>
    <property type="match status" value="1"/>
</dbReference>
<reference evidence="4 5" key="1">
    <citation type="submission" date="2019-07" db="EMBL/GenBank/DDBJ databases">
        <title>Rhodococcus cavernicolus sp. nov., isolated from a cave.</title>
        <authorList>
            <person name="Lee S.D."/>
        </authorList>
    </citation>
    <scope>NUCLEOTIDE SEQUENCE [LARGE SCALE GENOMIC DNA]</scope>
    <source>
        <strain evidence="4 5">C1-24</strain>
    </source>
</reference>
<evidence type="ECO:0000259" key="3">
    <source>
        <dbReference type="PROSITE" id="PS50977"/>
    </source>
</evidence>
<dbReference type="PANTHER" id="PTHR30055">
    <property type="entry name" value="HTH-TYPE TRANSCRIPTIONAL REGULATOR RUTR"/>
    <property type="match status" value="1"/>
</dbReference>
<feature type="DNA-binding region" description="H-T-H motif" evidence="2">
    <location>
        <begin position="100"/>
        <end position="119"/>
    </location>
</feature>
<dbReference type="InterPro" id="IPR001647">
    <property type="entry name" value="HTH_TetR"/>
</dbReference>
<dbReference type="Proteomes" id="UP000322244">
    <property type="component" value="Unassembled WGS sequence"/>
</dbReference>
<dbReference type="GO" id="GO:0003700">
    <property type="term" value="F:DNA-binding transcription factor activity"/>
    <property type="evidence" value="ECO:0007669"/>
    <property type="project" value="TreeGrafter"/>
</dbReference>
<dbReference type="InterPro" id="IPR023772">
    <property type="entry name" value="DNA-bd_HTH_TetR-type_CS"/>
</dbReference>
<dbReference type="PRINTS" id="PR00455">
    <property type="entry name" value="HTHTETR"/>
</dbReference>
<gene>
    <name evidence="4" type="ORF">FOY51_03155</name>
</gene>
<dbReference type="InterPro" id="IPR050109">
    <property type="entry name" value="HTH-type_TetR-like_transc_reg"/>
</dbReference>
<dbReference type="EMBL" id="VLNY01000001">
    <property type="protein sequence ID" value="KAA0024932.1"/>
    <property type="molecule type" value="Genomic_DNA"/>
</dbReference>
<evidence type="ECO:0000256" key="1">
    <source>
        <dbReference type="ARBA" id="ARBA00023125"/>
    </source>
</evidence>
<comment type="caution">
    <text evidence="4">The sequence shown here is derived from an EMBL/GenBank/DDBJ whole genome shotgun (WGS) entry which is preliminary data.</text>
</comment>
<dbReference type="Gene3D" id="1.10.10.60">
    <property type="entry name" value="Homeodomain-like"/>
    <property type="match status" value="1"/>
</dbReference>
<dbReference type="AlphaFoldDB" id="A0A5A7SIB9"/>
<keyword evidence="1 2" id="KW-0238">DNA-binding</keyword>
<feature type="domain" description="HTH tetR-type" evidence="3">
    <location>
        <begin position="77"/>
        <end position="137"/>
    </location>
</feature>
<keyword evidence="5" id="KW-1185">Reference proteome</keyword>
<dbReference type="SUPFAM" id="SSF48498">
    <property type="entry name" value="Tetracyclin repressor-like, C-terminal domain"/>
    <property type="match status" value="1"/>
</dbReference>
<name>A0A5A7SIB9_9NOCA</name>
<dbReference type="GO" id="GO:0000976">
    <property type="term" value="F:transcription cis-regulatory region binding"/>
    <property type="evidence" value="ECO:0007669"/>
    <property type="project" value="TreeGrafter"/>
</dbReference>
<dbReference type="InterPro" id="IPR009057">
    <property type="entry name" value="Homeodomain-like_sf"/>
</dbReference>
<dbReference type="OrthoDB" id="5242390at2"/>